<dbReference type="Pfam" id="PF04756">
    <property type="entry name" value="OST3_OST6"/>
    <property type="match status" value="1"/>
</dbReference>
<dbReference type="AlphaFoldDB" id="A0AAD9FZ39"/>
<evidence type="ECO:0000256" key="5">
    <source>
        <dbReference type="ARBA" id="ARBA00023136"/>
    </source>
</evidence>
<dbReference type="SUPFAM" id="SSF52540">
    <property type="entry name" value="P-loop containing nucleoside triphosphate hydrolases"/>
    <property type="match status" value="1"/>
</dbReference>
<organism evidence="8 9">
    <name type="scientific">Phytophthora citrophthora</name>
    <dbReference type="NCBI Taxonomy" id="4793"/>
    <lineage>
        <taxon>Eukaryota</taxon>
        <taxon>Sar</taxon>
        <taxon>Stramenopiles</taxon>
        <taxon>Oomycota</taxon>
        <taxon>Peronosporomycetes</taxon>
        <taxon>Peronosporales</taxon>
        <taxon>Peronosporaceae</taxon>
        <taxon>Phytophthora</taxon>
    </lineage>
</organism>
<proteinExistence type="inferred from homology"/>
<evidence type="ECO:0000313" key="9">
    <source>
        <dbReference type="Proteomes" id="UP001259832"/>
    </source>
</evidence>
<evidence type="ECO:0000256" key="6">
    <source>
        <dbReference type="SAM" id="Phobius"/>
    </source>
</evidence>
<evidence type="ECO:0000256" key="4">
    <source>
        <dbReference type="ARBA" id="ARBA00022989"/>
    </source>
</evidence>
<dbReference type="GO" id="GO:0005524">
    <property type="term" value="F:ATP binding"/>
    <property type="evidence" value="ECO:0007669"/>
    <property type="project" value="InterPro"/>
</dbReference>
<keyword evidence="5 6" id="KW-0472">Membrane</keyword>
<dbReference type="PROSITE" id="PS00674">
    <property type="entry name" value="AAA"/>
    <property type="match status" value="1"/>
</dbReference>
<dbReference type="GO" id="GO:0016887">
    <property type="term" value="F:ATP hydrolysis activity"/>
    <property type="evidence" value="ECO:0007669"/>
    <property type="project" value="InterPro"/>
</dbReference>
<dbReference type="SMART" id="SM00382">
    <property type="entry name" value="AAA"/>
    <property type="match status" value="1"/>
</dbReference>
<dbReference type="InterPro" id="IPR027417">
    <property type="entry name" value="P-loop_NTPase"/>
</dbReference>
<evidence type="ECO:0000313" key="8">
    <source>
        <dbReference type="EMBL" id="KAK1928890.1"/>
    </source>
</evidence>
<dbReference type="Proteomes" id="UP001259832">
    <property type="component" value="Unassembled WGS sequence"/>
</dbReference>
<dbReference type="Gene3D" id="3.40.50.300">
    <property type="entry name" value="P-loop containing nucleotide triphosphate hydrolases"/>
    <property type="match status" value="1"/>
</dbReference>
<dbReference type="PANTHER" id="PTHR23070">
    <property type="entry name" value="BCS1 AAA-TYPE ATPASE"/>
    <property type="match status" value="1"/>
</dbReference>
<dbReference type="InterPro" id="IPR003959">
    <property type="entry name" value="ATPase_AAA_core"/>
</dbReference>
<dbReference type="Pfam" id="PF00004">
    <property type="entry name" value="AAA"/>
    <property type="match status" value="2"/>
</dbReference>
<evidence type="ECO:0000256" key="1">
    <source>
        <dbReference type="ARBA" id="ARBA00004141"/>
    </source>
</evidence>
<protein>
    <submittedName>
        <fullName evidence="8">AAA-ATPase</fullName>
    </submittedName>
</protein>
<feature type="transmembrane region" description="Helical" evidence="6">
    <location>
        <begin position="919"/>
        <end position="937"/>
    </location>
</feature>
<feature type="transmembrane region" description="Helical" evidence="6">
    <location>
        <begin position="949"/>
        <end position="967"/>
    </location>
</feature>
<evidence type="ECO:0000256" key="2">
    <source>
        <dbReference type="ARBA" id="ARBA00007448"/>
    </source>
</evidence>
<evidence type="ECO:0000256" key="3">
    <source>
        <dbReference type="ARBA" id="ARBA00022692"/>
    </source>
</evidence>
<dbReference type="InterPro" id="IPR003593">
    <property type="entry name" value="AAA+_ATPase"/>
</dbReference>
<keyword evidence="9" id="KW-1185">Reference proteome</keyword>
<comment type="caution">
    <text evidence="8">The sequence shown here is derived from an EMBL/GenBank/DDBJ whole genome shotgun (WGS) entry which is preliminary data.</text>
</comment>
<reference evidence="8" key="1">
    <citation type="submission" date="2023-08" db="EMBL/GenBank/DDBJ databases">
        <title>Reference Genome Resource for the Citrus Pathogen Phytophthora citrophthora.</title>
        <authorList>
            <person name="Moller H."/>
            <person name="Coetzee B."/>
            <person name="Rose L.J."/>
            <person name="Van Niekerk J.M."/>
        </authorList>
    </citation>
    <scope>NUCLEOTIDE SEQUENCE</scope>
    <source>
        <strain evidence="8">STE-U-9442</strain>
    </source>
</reference>
<evidence type="ECO:0000259" key="7">
    <source>
        <dbReference type="SMART" id="SM00382"/>
    </source>
</evidence>
<dbReference type="InterPro" id="IPR003960">
    <property type="entry name" value="ATPase_AAA_CS"/>
</dbReference>
<feature type="transmembrane region" description="Helical" evidence="6">
    <location>
        <begin position="862"/>
        <end position="884"/>
    </location>
</feature>
<keyword evidence="3 6" id="KW-0812">Transmembrane</keyword>
<comment type="similarity">
    <text evidence="2">Belongs to the AAA ATPase family. BCS1 subfamily.</text>
</comment>
<sequence>MAMSSTAVEFGLINTFRTHNVLVDTMLCMLVPLLIQKVVAYVQKSPQSLFAMLHHFLFPPKGERRVSRVIEVKQRFNRWGKVWDYDQKNHLLQKAISIYLADVLDLKSKNAQYELLEKTKRSKKTTKALLDAAVSASDCSTTGSESSHSSDDDDEYYGEVNRLNVEALPPLNEWIQIEPGVHFKHETVAPENTGDKKVTVKESTVNFRFESALPDASKRIDAIIDRAFRNYQAIERRKHVEDKSRYFYVQADAAAANSSGDDNNNATPVVAYKRYALGEEKTFENLFFEEKEQVLQLLDNFETRSGKFAIKGFPYKLGLLLHGPPGTGKTSLIKAIAQHTKRHVVTISLGKIKTNQQLLDALFDMKFAVQGLDSPIEMDFEDVIFVMEDIDCASAIVKKRAGEVDVSPVRIEETAETEEAGTDKPAQFEDDKLVSTMIKACLEDEKKYNMRNDKLNLSGLLNVLDGVIDCPGRIVIMTTNHPEKLDPALVRPGRVNKKLLLGYMGCVHVQQMIEYYCVAKLDEVQVHRLREAFEVSSQLFTPAEIEELCAEHDDVDALRTEIRNVIFPLQFVICNSYMLDLVLLFNTVTNLDMTWTRLASLATLCSLSTSSAAASVTLNGPFQSLAGSSLFTFQDSPDSSLVLAQYERFLLSKQRSTPLLLYFTPSSTCNDEDGEEQQVEAPATDQEACVAHKELVEASVELAAEILSTPELPVVRVDVQMWPSMLHYHLMSSTPSLLWMPGRASGRFQRYPHVETNFLDLRANGSLFTSLLDGDNDGFQQNGVITEAVTKEITAFVRLCQERSGYLTRNSRGKLVPAVPIDPGNDPLSGLEFIPALAFVAFIAFIVNENREFVLGVVRTRLFWFALCLGVIYVALSGLFHSIIHRRAWYYFGRMHGFVFVYPSSRRQFVLEGLINGTWSFWLSLGVMSISEVAPALKSRLAKEEVIRWSLLLVVISYMALYLTFLMKYRWLA</sequence>
<dbReference type="PRINTS" id="PR00830">
    <property type="entry name" value="ENDOLAPTASE"/>
</dbReference>
<comment type="subcellular location">
    <subcellularLocation>
        <location evidence="1">Membrane</location>
        <topology evidence="1">Multi-pass membrane protein</topology>
    </subcellularLocation>
</comment>
<dbReference type="GO" id="GO:0016020">
    <property type="term" value="C:membrane"/>
    <property type="evidence" value="ECO:0007669"/>
    <property type="project" value="UniProtKB-SubCell"/>
</dbReference>
<accession>A0AAD9FZ39</accession>
<gene>
    <name evidence="8" type="ORF">P3T76_015679</name>
</gene>
<feature type="domain" description="AAA+ ATPase" evidence="7">
    <location>
        <begin position="315"/>
        <end position="505"/>
    </location>
</feature>
<dbReference type="InterPro" id="IPR050747">
    <property type="entry name" value="Mitochondrial_chaperone_BCS1"/>
</dbReference>
<dbReference type="EMBL" id="JASMQC010000056">
    <property type="protein sequence ID" value="KAK1928890.1"/>
    <property type="molecule type" value="Genomic_DNA"/>
</dbReference>
<dbReference type="InterPro" id="IPR021149">
    <property type="entry name" value="OligosaccharylTrfase_OST3/OST6"/>
</dbReference>
<name>A0AAD9FZ39_9STRA</name>
<keyword evidence="4 6" id="KW-1133">Transmembrane helix</keyword>